<dbReference type="InterPro" id="IPR036188">
    <property type="entry name" value="FAD/NAD-bd_sf"/>
</dbReference>
<keyword evidence="3" id="KW-0274">FAD</keyword>
<dbReference type="GO" id="GO:0008115">
    <property type="term" value="F:sarcosine oxidase activity"/>
    <property type="evidence" value="ECO:0007669"/>
    <property type="project" value="TreeGrafter"/>
</dbReference>
<dbReference type="Gene3D" id="3.30.9.10">
    <property type="entry name" value="D-Amino Acid Oxidase, subunit A, domain 2"/>
    <property type="match status" value="2"/>
</dbReference>
<evidence type="ECO:0000256" key="3">
    <source>
        <dbReference type="ARBA" id="ARBA00022827"/>
    </source>
</evidence>
<gene>
    <name evidence="5" type="ORF">NESM_000822900</name>
</gene>
<evidence type="ECO:0000256" key="2">
    <source>
        <dbReference type="ARBA" id="ARBA00022630"/>
    </source>
</evidence>
<evidence type="ECO:0000256" key="1">
    <source>
        <dbReference type="ARBA" id="ARBA00001974"/>
    </source>
</evidence>
<organism evidence="5 6">
    <name type="scientific">Novymonas esmeraldas</name>
    <dbReference type="NCBI Taxonomy" id="1808958"/>
    <lineage>
        <taxon>Eukaryota</taxon>
        <taxon>Discoba</taxon>
        <taxon>Euglenozoa</taxon>
        <taxon>Kinetoplastea</taxon>
        <taxon>Metakinetoplastina</taxon>
        <taxon>Trypanosomatida</taxon>
        <taxon>Trypanosomatidae</taxon>
        <taxon>Novymonas</taxon>
    </lineage>
</organism>
<evidence type="ECO:0000313" key="5">
    <source>
        <dbReference type="EMBL" id="KAK7198599.1"/>
    </source>
</evidence>
<accession>A0AAW0F0B4</accession>
<name>A0AAW0F0B4_9TRYP</name>
<comment type="cofactor">
    <cofactor evidence="1">
        <name>FAD</name>
        <dbReference type="ChEBI" id="CHEBI:57692"/>
    </cofactor>
</comment>
<dbReference type="EMBL" id="JAECZO010000161">
    <property type="protein sequence ID" value="KAK7198599.1"/>
    <property type="molecule type" value="Genomic_DNA"/>
</dbReference>
<dbReference type="Proteomes" id="UP001430356">
    <property type="component" value="Unassembled WGS sequence"/>
</dbReference>
<comment type="caution">
    <text evidence="5">The sequence shown here is derived from an EMBL/GenBank/DDBJ whole genome shotgun (WGS) entry which is preliminary data.</text>
</comment>
<evidence type="ECO:0000256" key="4">
    <source>
        <dbReference type="ARBA" id="ARBA00023002"/>
    </source>
</evidence>
<proteinExistence type="predicted"/>
<evidence type="ECO:0000313" key="6">
    <source>
        <dbReference type="Proteomes" id="UP001430356"/>
    </source>
</evidence>
<dbReference type="AlphaFoldDB" id="A0AAW0F0B4"/>
<reference evidence="5 6" key="1">
    <citation type="journal article" date="2021" name="MBio">
        <title>A New Model Trypanosomatid, Novymonas esmeraldas: Genomic Perception of Its 'Candidatus Pandoraea novymonadis' Endosymbiont.</title>
        <authorList>
            <person name="Zakharova A."/>
            <person name="Saura A."/>
            <person name="Butenko A."/>
            <person name="Podesvova L."/>
            <person name="Warmusova S."/>
            <person name="Kostygov A.Y."/>
            <person name="Nenarokova A."/>
            <person name="Lukes J."/>
            <person name="Opperdoes F.R."/>
            <person name="Yurchenko V."/>
        </authorList>
    </citation>
    <scope>NUCLEOTIDE SEQUENCE [LARGE SCALE GENOMIC DNA]</scope>
    <source>
        <strain evidence="5 6">E262AT.01</strain>
    </source>
</reference>
<dbReference type="SUPFAM" id="SSF51905">
    <property type="entry name" value="FAD/NAD(P)-binding domain"/>
    <property type="match status" value="1"/>
</dbReference>
<dbReference type="PANTHER" id="PTHR10961">
    <property type="entry name" value="PEROXISOMAL SARCOSINE OXIDASE"/>
    <property type="match status" value="1"/>
</dbReference>
<keyword evidence="2" id="KW-0285">Flavoprotein</keyword>
<dbReference type="GO" id="GO:0050660">
    <property type="term" value="F:flavin adenine dinucleotide binding"/>
    <property type="evidence" value="ECO:0007669"/>
    <property type="project" value="InterPro"/>
</dbReference>
<dbReference type="PANTHER" id="PTHR10961:SF10">
    <property type="entry name" value="FAD DEPENDENT OXIDOREDUCTASE DOMAIN-CONTAINING PROTEIN"/>
    <property type="match status" value="1"/>
</dbReference>
<dbReference type="InterPro" id="IPR045170">
    <property type="entry name" value="MTOX"/>
</dbReference>
<protein>
    <submittedName>
        <fullName evidence="5">FAD dependent oxidoreductase</fullName>
    </submittedName>
</protein>
<keyword evidence="4" id="KW-0560">Oxidoreductase</keyword>
<keyword evidence="6" id="KW-1185">Reference proteome</keyword>
<sequence length="486" mass="50350">MADRSDFDVIVVGAGMFGSSAAKYIRRMQPSLRVAVVGPDDNRGPLARGQHFDEARICRRVESSAAWAHLNDLGALSYGETEATSGIDFYTPCGCLWVASAADAERIGAALDAVTASSGGADAAPFVVVREAGDAGDAAAAAALAAGKTSVVRVTDSSAAAEAVYGCGVRVGHLETAGEATRYFAESGRGGGGTVHPTRYVEAQLACAAAVAPASHYTRVVEVALHIERSGGDGDDGGAAAVMYAVKTDAERTYRAPRVLVATAAFSKYHAHLPPSVCEQLYPHPIYVVLLRVQPPHDDHAANVQASLQFPSVICTSGAASNRFYALPPRYYADRGGWFVKMGGASNWLSAVKDADVSTVTAAVDWFEKGETVPATHPGAQALAASLAKVYTAWPVLPDTPLPPPHASCHVVRCIFDETADELPLIGCADGAGLHCAVGGCGRGAKTCDPIGCIAAHRLLGKELPPAYAFAAALFHPQKDAAPAPS</sequence>
<dbReference type="Gene3D" id="3.50.50.60">
    <property type="entry name" value="FAD/NAD(P)-binding domain"/>
    <property type="match status" value="2"/>
</dbReference>